<name>A0A7G9RW38_9BURK</name>
<organism evidence="1 2">
    <name type="scientific">Diaphorobacter ruginosibacter</name>
    <dbReference type="NCBI Taxonomy" id="1715720"/>
    <lineage>
        <taxon>Bacteria</taxon>
        <taxon>Pseudomonadati</taxon>
        <taxon>Pseudomonadota</taxon>
        <taxon>Betaproteobacteria</taxon>
        <taxon>Burkholderiales</taxon>
        <taxon>Comamonadaceae</taxon>
        <taxon>Diaphorobacter</taxon>
    </lineage>
</organism>
<gene>
    <name evidence="1" type="ORF">H9K76_03540</name>
</gene>
<dbReference type="InterPro" id="IPR013078">
    <property type="entry name" value="His_Pase_superF_clade-1"/>
</dbReference>
<evidence type="ECO:0000313" key="2">
    <source>
        <dbReference type="Proteomes" id="UP000515811"/>
    </source>
</evidence>
<sequence length="191" mass="20813">MPLIGTGVCYGALDVAADAEHTRQAAEALHAALPDDIALAVHSPLQRCSQLAQALSELRQPRWPAPRADSRLREMDFGRWEGHPWDAIARTEIDAWTDDFGTFAPGGGESLLTMLVRVRDALAEARQHAAQEHGDILWITHAGVIRCVQWLLMEQPGAGNGHRAPLAHEWTMPAPGFGMWSCVPLDPPGPP</sequence>
<proteinExistence type="predicted"/>
<accession>A0A7G9RW38</accession>
<dbReference type="InterPro" id="IPR029033">
    <property type="entry name" value="His_PPase_superfam"/>
</dbReference>
<dbReference type="Gene3D" id="3.40.50.1240">
    <property type="entry name" value="Phosphoglycerate mutase-like"/>
    <property type="match status" value="1"/>
</dbReference>
<evidence type="ECO:0000313" key="1">
    <source>
        <dbReference type="EMBL" id="QNN59813.1"/>
    </source>
</evidence>
<keyword evidence="2" id="KW-1185">Reference proteome</keyword>
<dbReference type="AlphaFoldDB" id="A0A7G9RW38"/>
<dbReference type="KEGG" id="drg:H9K76_03540"/>
<dbReference type="RefSeq" id="WP_187600823.1">
    <property type="nucleotide sequence ID" value="NZ_CP060714.1"/>
</dbReference>
<dbReference type="SUPFAM" id="SSF53254">
    <property type="entry name" value="Phosphoglycerate mutase-like"/>
    <property type="match status" value="1"/>
</dbReference>
<dbReference type="Pfam" id="PF00300">
    <property type="entry name" value="His_Phos_1"/>
    <property type="match status" value="1"/>
</dbReference>
<dbReference type="Proteomes" id="UP000515811">
    <property type="component" value="Chromosome"/>
</dbReference>
<dbReference type="EMBL" id="CP060714">
    <property type="protein sequence ID" value="QNN59813.1"/>
    <property type="molecule type" value="Genomic_DNA"/>
</dbReference>
<reference evidence="1 2" key="1">
    <citation type="submission" date="2020-08" db="EMBL/GenBank/DDBJ databases">
        <title>Genome sequence of Diaphorobacter ruginosibacter DSM 27467T.</title>
        <authorList>
            <person name="Hyun D.-W."/>
            <person name="Bae J.-W."/>
        </authorList>
    </citation>
    <scope>NUCLEOTIDE SEQUENCE [LARGE SCALE GENOMIC DNA]</scope>
    <source>
        <strain evidence="1 2">DSM 27467</strain>
    </source>
</reference>
<protein>
    <submittedName>
        <fullName evidence="1">Histidine phosphatase family protein</fullName>
    </submittedName>
</protein>